<proteinExistence type="predicted"/>
<organism evidence="1 2">
    <name type="scientific">Lactuca sativa</name>
    <name type="common">Garden lettuce</name>
    <dbReference type="NCBI Taxonomy" id="4236"/>
    <lineage>
        <taxon>Eukaryota</taxon>
        <taxon>Viridiplantae</taxon>
        <taxon>Streptophyta</taxon>
        <taxon>Embryophyta</taxon>
        <taxon>Tracheophyta</taxon>
        <taxon>Spermatophyta</taxon>
        <taxon>Magnoliopsida</taxon>
        <taxon>eudicotyledons</taxon>
        <taxon>Gunneridae</taxon>
        <taxon>Pentapetalae</taxon>
        <taxon>asterids</taxon>
        <taxon>campanulids</taxon>
        <taxon>Asterales</taxon>
        <taxon>Asteraceae</taxon>
        <taxon>Cichorioideae</taxon>
        <taxon>Cichorieae</taxon>
        <taxon>Lactucinae</taxon>
        <taxon>Lactuca</taxon>
    </lineage>
</organism>
<name>A0A9R1WZ87_LACSA</name>
<dbReference type="AlphaFoldDB" id="A0A9R1WZ87"/>
<accession>A0A9R1WZ87</accession>
<evidence type="ECO:0000313" key="2">
    <source>
        <dbReference type="Proteomes" id="UP000235145"/>
    </source>
</evidence>
<protein>
    <submittedName>
        <fullName evidence="1">Uncharacterized protein</fullName>
    </submittedName>
</protein>
<sequence>MKINFYKITTVHVFIDFVDSVDPQHLFSFLNLLANNLDTHVAFVVSMDPMRVIVENGREKWLMNVVAQDLSLNAFDVNVESSNHTSELNPYTVVENS</sequence>
<comment type="caution">
    <text evidence="1">The sequence shown here is derived from an EMBL/GenBank/DDBJ whole genome shotgun (WGS) entry which is preliminary data.</text>
</comment>
<reference evidence="1 2" key="1">
    <citation type="journal article" date="2017" name="Nat. Commun.">
        <title>Genome assembly with in vitro proximity ligation data and whole-genome triplication in lettuce.</title>
        <authorList>
            <person name="Reyes-Chin-Wo S."/>
            <person name="Wang Z."/>
            <person name="Yang X."/>
            <person name="Kozik A."/>
            <person name="Arikit S."/>
            <person name="Song C."/>
            <person name="Xia L."/>
            <person name="Froenicke L."/>
            <person name="Lavelle D.O."/>
            <person name="Truco M.J."/>
            <person name="Xia R."/>
            <person name="Zhu S."/>
            <person name="Xu C."/>
            <person name="Xu H."/>
            <person name="Xu X."/>
            <person name="Cox K."/>
            <person name="Korf I."/>
            <person name="Meyers B.C."/>
            <person name="Michelmore R.W."/>
        </authorList>
    </citation>
    <scope>NUCLEOTIDE SEQUENCE [LARGE SCALE GENOMIC DNA]</scope>
    <source>
        <strain evidence="2">cv. Salinas</strain>
        <tissue evidence="1">Seedlings</tissue>
    </source>
</reference>
<dbReference type="EMBL" id="NBSK02000008">
    <property type="protein sequence ID" value="KAJ0192544.1"/>
    <property type="molecule type" value="Genomic_DNA"/>
</dbReference>
<keyword evidence="2" id="KW-1185">Reference proteome</keyword>
<gene>
    <name evidence="1" type="ORF">LSAT_V11C800452820</name>
</gene>
<evidence type="ECO:0000313" key="1">
    <source>
        <dbReference type="EMBL" id="KAJ0192544.1"/>
    </source>
</evidence>
<dbReference type="Proteomes" id="UP000235145">
    <property type="component" value="Unassembled WGS sequence"/>
</dbReference>